<organism evidence="2 3">
    <name type="scientific">Oryza meyeriana var. granulata</name>
    <dbReference type="NCBI Taxonomy" id="110450"/>
    <lineage>
        <taxon>Eukaryota</taxon>
        <taxon>Viridiplantae</taxon>
        <taxon>Streptophyta</taxon>
        <taxon>Embryophyta</taxon>
        <taxon>Tracheophyta</taxon>
        <taxon>Spermatophyta</taxon>
        <taxon>Magnoliopsida</taxon>
        <taxon>Liliopsida</taxon>
        <taxon>Poales</taxon>
        <taxon>Poaceae</taxon>
        <taxon>BOP clade</taxon>
        <taxon>Oryzoideae</taxon>
        <taxon>Oryzeae</taxon>
        <taxon>Oryzinae</taxon>
        <taxon>Oryza</taxon>
        <taxon>Oryza meyeriana</taxon>
    </lineage>
</organism>
<evidence type="ECO:0000313" key="2">
    <source>
        <dbReference type="EMBL" id="KAF0908320.1"/>
    </source>
</evidence>
<gene>
    <name evidence="2" type="ORF">E2562_024734</name>
</gene>
<reference evidence="2 3" key="1">
    <citation type="submission" date="2019-11" db="EMBL/GenBank/DDBJ databases">
        <title>Whole genome sequence of Oryza granulata.</title>
        <authorList>
            <person name="Li W."/>
        </authorList>
    </citation>
    <scope>NUCLEOTIDE SEQUENCE [LARGE SCALE GENOMIC DNA]</scope>
    <source>
        <strain evidence="3">cv. Menghai</strain>
        <tissue evidence="2">Leaf</tissue>
    </source>
</reference>
<evidence type="ECO:0000256" key="1">
    <source>
        <dbReference type="SAM" id="MobiDB-lite"/>
    </source>
</evidence>
<proteinExistence type="predicted"/>
<protein>
    <submittedName>
        <fullName evidence="2">Uncharacterized protein</fullName>
    </submittedName>
</protein>
<evidence type="ECO:0000313" key="3">
    <source>
        <dbReference type="Proteomes" id="UP000479710"/>
    </source>
</evidence>
<feature type="region of interest" description="Disordered" evidence="1">
    <location>
        <begin position="46"/>
        <end position="74"/>
    </location>
</feature>
<keyword evidence="3" id="KW-1185">Reference proteome</keyword>
<dbReference type="Proteomes" id="UP000479710">
    <property type="component" value="Unassembled WGS sequence"/>
</dbReference>
<name>A0A6G1D7E8_9ORYZ</name>
<sequence>MMATKRGHGRGPTAWERTVLLWCAKADEDGGSSEAEKTRQRRWLEAGGARLDGRRGGGGALVELREGNGTGGSQ</sequence>
<comment type="caution">
    <text evidence="2">The sequence shown here is derived from an EMBL/GenBank/DDBJ whole genome shotgun (WGS) entry which is preliminary data.</text>
</comment>
<dbReference type="EMBL" id="SPHZ02000007">
    <property type="protein sequence ID" value="KAF0908320.1"/>
    <property type="molecule type" value="Genomic_DNA"/>
</dbReference>
<accession>A0A6G1D7E8</accession>
<dbReference type="AlphaFoldDB" id="A0A6G1D7E8"/>